<feature type="region of interest" description="Disordered" evidence="1">
    <location>
        <begin position="242"/>
        <end position="303"/>
    </location>
</feature>
<keyword evidence="3" id="KW-0732">Signal</keyword>
<feature type="compositionally biased region" description="Low complexity" evidence="1">
    <location>
        <begin position="283"/>
        <end position="300"/>
    </location>
</feature>
<proteinExistence type="predicted"/>
<protein>
    <recommendedName>
        <fullName evidence="6">Glycoprotein</fullName>
    </recommendedName>
</protein>
<evidence type="ECO:0008006" key="6">
    <source>
        <dbReference type="Google" id="ProtNLM"/>
    </source>
</evidence>
<evidence type="ECO:0000313" key="4">
    <source>
        <dbReference type="EMBL" id="GEO31790.1"/>
    </source>
</evidence>
<name>A0A512D6B0_9MICO</name>
<keyword evidence="2" id="KW-0812">Transmembrane</keyword>
<dbReference type="Pfam" id="PF19516">
    <property type="entry name" value="DUF6049"/>
    <property type="match status" value="1"/>
</dbReference>
<feature type="signal peptide" evidence="3">
    <location>
        <begin position="1"/>
        <end position="18"/>
    </location>
</feature>
<keyword evidence="5" id="KW-1185">Reference proteome</keyword>
<dbReference type="InterPro" id="IPR046112">
    <property type="entry name" value="DUF6049"/>
</dbReference>
<feature type="chain" id="PRO_5038948229" description="Glycoprotein" evidence="3">
    <location>
        <begin position="19"/>
        <end position="758"/>
    </location>
</feature>
<organism evidence="4 5">
    <name type="scientific">Terrabacter aerolatus</name>
    <dbReference type="NCBI Taxonomy" id="422442"/>
    <lineage>
        <taxon>Bacteria</taxon>
        <taxon>Bacillati</taxon>
        <taxon>Actinomycetota</taxon>
        <taxon>Actinomycetes</taxon>
        <taxon>Micrococcales</taxon>
        <taxon>Intrasporangiaceae</taxon>
        <taxon>Terrabacter</taxon>
    </lineage>
</organism>
<accession>A0A512D6B0</accession>
<evidence type="ECO:0000256" key="1">
    <source>
        <dbReference type="SAM" id="MobiDB-lite"/>
    </source>
</evidence>
<gene>
    <name evidence="4" type="ORF">TAE01_36000</name>
</gene>
<dbReference type="AlphaFoldDB" id="A0A512D6B0"/>
<evidence type="ECO:0000256" key="3">
    <source>
        <dbReference type="SAM" id="SignalP"/>
    </source>
</evidence>
<evidence type="ECO:0000256" key="2">
    <source>
        <dbReference type="SAM" id="Phobius"/>
    </source>
</evidence>
<dbReference type="Proteomes" id="UP000321534">
    <property type="component" value="Unassembled WGS sequence"/>
</dbReference>
<evidence type="ECO:0000313" key="5">
    <source>
        <dbReference type="Proteomes" id="UP000321534"/>
    </source>
</evidence>
<comment type="caution">
    <text evidence="4">The sequence shown here is derived from an EMBL/GenBank/DDBJ whole genome shotgun (WGS) entry which is preliminary data.</text>
</comment>
<feature type="transmembrane region" description="Helical" evidence="2">
    <location>
        <begin position="703"/>
        <end position="724"/>
    </location>
</feature>
<reference evidence="4 5" key="1">
    <citation type="submission" date="2019-07" db="EMBL/GenBank/DDBJ databases">
        <title>Whole genome shotgun sequence of Terrabacter aerolatus NBRC 106305.</title>
        <authorList>
            <person name="Hosoyama A."/>
            <person name="Uohara A."/>
            <person name="Ohji S."/>
            <person name="Ichikawa N."/>
        </authorList>
    </citation>
    <scope>NUCLEOTIDE SEQUENCE [LARGE SCALE GENOMIC DNA]</scope>
    <source>
        <strain evidence="4 5">NBRC 106305</strain>
    </source>
</reference>
<keyword evidence="2" id="KW-0472">Membrane</keyword>
<feature type="compositionally biased region" description="Low complexity" evidence="1">
    <location>
        <begin position="248"/>
        <end position="275"/>
    </location>
</feature>
<dbReference type="EMBL" id="BJYX01000027">
    <property type="protein sequence ID" value="GEO31790.1"/>
    <property type="molecule type" value="Genomic_DNA"/>
</dbReference>
<sequence length="758" mass="78283">MGLSVGGTLAAAAAPAPALPTSYAVTPVDSAGSPTHLPSVTAAKDVAVIVLGTLTPAVVSPGKDVTITGTVTAPLTGPLSSPQLRVVRGEVRVDQRTALDDWASGRTQGPGRTVDVTPLPTVAAGQSRPFTATVPWRELRSEAAFAAVPISVEVVQQGATEPTGRTRTFVAWNGRKEYVPIQVATVLPVTLDPDVELFSRDDAARRSAWQRAIGPGSRVERIVQGTRASQVDLAVDPAVLGPDAGVDASSGGATPTPSATTGSPGPSSGSATTTPPAAPPTTTPATPATPSGASPTSSPTIAQLGDGLASQLRGRSVWALPYADADLAATVGIDPANSLVRDLVSRATALTTRLGQPARADIVWPVDGLLPSGREQGLRRMLAGTSVKRPAGIVVNAAAVTKPTAYTPSARRVAAGGTRLLAYDPRLSALLPRRSDPSPVLSVQRYLAETLVLLGERAGTPRSVLVTAPRNYDPDPAALATFLSATASAPWLETVDAASLLSDHVTDKALPPTKPTTTVDSAAPPPVLTARRLTQMAEQRDTLLSVSSVLRDGAAFERTYREVLDELGSARWRYQPASWVTLSNSVASDIRAATSAIRVVPRTSTINLLAENGTLRITVENGLDYTVQDIRLRLVPDNPRIRIVAQPAPVTIGPTSRTNVPVEVAAVAAGRAEIRAYLTTADGTLIGSPASIPVSANPLDATIYWVGGVLVGLVLLAGVVRAVVKGTSRVDEIADIEAVTAAHESLGDADDGDHGRPA</sequence>
<keyword evidence="2" id="KW-1133">Transmembrane helix</keyword>